<evidence type="ECO:0000313" key="3">
    <source>
        <dbReference type="EMBL" id="QIY90563.1"/>
    </source>
</evidence>
<gene>
    <name evidence="3" type="ORF">FOB44_07750</name>
</gene>
<proteinExistence type="predicted"/>
<dbReference type="InterPro" id="IPR045474">
    <property type="entry name" value="GEVED"/>
</dbReference>
<dbReference type="RefSeq" id="WP_168238174.1">
    <property type="nucleotide sequence ID" value="NZ_CP050995.1"/>
</dbReference>
<dbReference type="InterPro" id="IPR013783">
    <property type="entry name" value="Ig-like_fold"/>
</dbReference>
<dbReference type="NCBIfam" id="TIGR04183">
    <property type="entry name" value="Por_Secre_tail"/>
    <property type="match status" value="1"/>
</dbReference>
<dbReference type="Pfam" id="PF20009">
    <property type="entry name" value="GEVED"/>
    <property type="match status" value="2"/>
</dbReference>
<keyword evidence="1" id="KW-0732">Signal</keyword>
<keyword evidence="4" id="KW-1185">Reference proteome</keyword>
<feature type="domain" description="Fibronectin type-III" evidence="2">
    <location>
        <begin position="191"/>
        <end position="283"/>
    </location>
</feature>
<dbReference type="EMBL" id="CP050995">
    <property type="protein sequence ID" value="QIY90563.1"/>
    <property type="molecule type" value="Genomic_DNA"/>
</dbReference>
<reference evidence="3 4" key="1">
    <citation type="submission" date="2019-09" db="EMBL/GenBank/DDBJ databases">
        <title>FDA dAtabase for Regulatory Grade micrObial Sequences (FDA-ARGOS): Supporting development and validation of Infectious Disease Dx tests.</title>
        <authorList>
            <person name="Sciortino C."/>
            <person name="Tallon L."/>
            <person name="Sadzewicz L."/>
            <person name="Vavikolanu K."/>
            <person name="Mehta A."/>
            <person name="Aluvathingal J."/>
            <person name="Nadendla S."/>
            <person name="Nandy P."/>
            <person name="Geyer C."/>
            <person name="Yan Y."/>
            <person name="Sichtig H."/>
        </authorList>
    </citation>
    <scope>NUCLEOTIDE SEQUENCE [LARGE SCALE GENOMIC DNA]</scope>
    <source>
        <strain evidence="3 4">FDAARGOS_636</strain>
    </source>
</reference>
<sequence length="755" mass="80775">MKKIFFLCVMFLGIGISSQILVNEGFSSITFPPVGWSTSSQNPLQRTAGSYCSVPGSATRVLAPSDFINSNRTTYLMYGSTDSNGGAINISFNYTATPTYPSPMYVVSGNLKAEYSIDGGTTWNLIGSQVNLTTTVTCTSFTGVISAGAVPVGSDFKFKITATPTKVPNVYSEFYFGLDDIQLVQTAPCLPPSALTSFGTTSDSANISWMASNTSVKYDIYYSTSNIAPSSASIPNHTNVSGTSVVLSGLNANTNYYAWVRSSCGVTDKSAWVGPVDFSTGYCVPTAGSSSSYNYLRKILTTTPNCTNLNYTASMYNVYVNNSVVAFSGAPGGSINYSLESLSQSDYYYIWVDWNNDQDFNDVGETVVAAYSYSQTKGGSFIIPAGQALGSYRVRFGISQSSSNNISSCGPADNGNYVDFTLNVMLPPTCFTPIGLNVTDFTNNSVAISWSTPAVVPSEGYDIYYSTSNTAPVTSTIPNIIGISGTSANITGLAADTKYYIWVRSRCSGSDQSAWTAPITMVTGYCIPTGYGSAYYLNEITTTTQGYENLSYTAASYNLYVNNKAISFSGSPGGNINYLLKNAGGKSSYLHHIWVDWNNDLDFDDPGELMLAYAPSTGNSFTGTFTIPANQALGSYRTRFQGSYGGDSGPCGPVLDGSFVDFTLKVVAPVGSLATLETEVKDMIKIHPNPFTDTLNIPDSSKVKSVSIVDASGRVAKIIENPSCALHLEDLRQGMYLVVLNMKDGSQQTIKAIKK</sequence>
<dbReference type="InterPro" id="IPR036116">
    <property type="entry name" value="FN3_sf"/>
</dbReference>
<dbReference type="InterPro" id="IPR003961">
    <property type="entry name" value="FN3_dom"/>
</dbReference>
<dbReference type="Pfam" id="PF00041">
    <property type="entry name" value="fn3"/>
    <property type="match status" value="2"/>
</dbReference>
<accession>A0ABX6KS04</accession>
<evidence type="ECO:0000256" key="1">
    <source>
        <dbReference type="ARBA" id="ARBA00022729"/>
    </source>
</evidence>
<dbReference type="CDD" id="cd00063">
    <property type="entry name" value="FN3"/>
    <property type="match status" value="2"/>
</dbReference>
<dbReference type="SUPFAM" id="SSF49265">
    <property type="entry name" value="Fibronectin type III"/>
    <property type="match status" value="2"/>
</dbReference>
<evidence type="ECO:0000259" key="2">
    <source>
        <dbReference type="PROSITE" id="PS50853"/>
    </source>
</evidence>
<dbReference type="Gene3D" id="2.60.40.10">
    <property type="entry name" value="Immunoglobulins"/>
    <property type="match status" value="2"/>
</dbReference>
<dbReference type="Pfam" id="PF18962">
    <property type="entry name" value="Por_Secre_tail"/>
    <property type="match status" value="1"/>
</dbReference>
<name>A0ABX6KS04_CHRGL</name>
<protein>
    <submittedName>
        <fullName evidence="3">T9SS type A sorting domain-containing protein</fullName>
    </submittedName>
</protein>
<organism evidence="3 4">
    <name type="scientific">Chryseobacterium gallinarum</name>
    <dbReference type="NCBI Taxonomy" id="1324352"/>
    <lineage>
        <taxon>Bacteria</taxon>
        <taxon>Pseudomonadati</taxon>
        <taxon>Bacteroidota</taxon>
        <taxon>Flavobacteriia</taxon>
        <taxon>Flavobacteriales</taxon>
        <taxon>Weeksellaceae</taxon>
        <taxon>Chryseobacterium group</taxon>
        <taxon>Chryseobacterium</taxon>
    </lineage>
</organism>
<dbReference type="Proteomes" id="UP000501570">
    <property type="component" value="Chromosome"/>
</dbReference>
<feature type="domain" description="Fibronectin type-III" evidence="2">
    <location>
        <begin position="432"/>
        <end position="526"/>
    </location>
</feature>
<dbReference type="InterPro" id="IPR026444">
    <property type="entry name" value="Secre_tail"/>
</dbReference>
<dbReference type="SMART" id="SM00060">
    <property type="entry name" value="FN3"/>
    <property type="match status" value="2"/>
</dbReference>
<evidence type="ECO:0000313" key="4">
    <source>
        <dbReference type="Proteomes" id="UP000501570"/>
    </source>
</evidence>
<dbReference type="PROSITE" id="PS50853">
    <property type="entry name" value="FN3"/>
    <property type="match status" value="2"/>
</dbReference>